<dbReference type="PRINTS" id="PR00344">
    <property type="entry name" value="BCTRLSENSOR"/>
</dbReference>
<sequence length="377" mass="40235">MKRKRFSVKTRLSLLIGTLLLFSGALLLTTNYLLVRGALLEDGGPAAAGSSNATDAPQTHEDSANAQSVVRPMTIEQYRSDVLRTLLIQSGIALAGAGAIALLLGRLAAAGMLRPVHQVVATARKLSADNLDQRIHLPGPKDELTELADTFDEMLDRLARSFDSQRRFVANASHELRTPLATQRTMVEVALVKLGKDRATRELCEKLLVVNARSEDLIEGLLVLASTDSGLEHLEDVPLDRLVSQVLVATGPALAQAGVRLHPDIARRTVRGDPVLLERLVTNLLDNAIKYNNGGTVEVRVGGSPAIEVANTGCLVPADRAETLFEPFVRLDRDRSGPNRGVGLGLSIVASIAHAHSGSVRAKPRDGGGLVVSVTLP</sequence>
<dbReference type="EC" id="2.7.13.3" evidence="3"/>
<evidence type="ECO:0000256" key="3">
    <source>
        <dbReference type="ARBA" id="ARBA00012438"/>
    </source>
</evidence>
<feature type="domain" description="Histidine kinase" evidence="13">
    <location>
        <begin position="171"/>
        <end position="377"/>
    </location>
</feature>
<comment type="subcellular location">
    <subcellularLocation>
        <location evidence="2">Cell membrane</location>
    </subcellularLocation>
</comment>
<dbReference type="InterPro" id="IPR036097">
    <property type="entry name" value="HisK_dim/P_sf"/>
</dbReference>
<keyword evidence="5" id="KW-0808">Transferase</keyword>
<dbReference type="Pfam" id="PF00672">
    <property type="entry name" value="HAMP"/>
    <property type="match status" value="1"/>
</dbReference>
<dbReference type="CDD" id="cd06225">
    <property type="entry name" value="HAMP"/>
    <property type="match status" value="1"/>
</dbReference>
<reference evidence="16" key="1">
    <citation type="submission" date="2016-10" db="EMBL/GenBank/DDBJ databases">
        <authorList>
            <person name="Varghese N."/>
            <person name="Submissions S."/>
        </authorList>
    </citation>
    <scope>NUCLEOTIDE SEQUENCE [LARGE SCALE GENOMIC DNA]</scope>
    <source>
        <strain evidence="16">DSM 44232</strain>
    </source>
</reference>
<keyword evidence="4" id="KW-0597">Phosphoprotein</keyword>
<evidence type="ECO:0000259" key="14">
    <source>
        <dbReference type="PROSITE" id="PS50885"/>
    </source>
</evidence>
<dbReference type="CDD" id="cd00082">
    <property type="entry name" value="HisKA"/>
    <property type="match status" value="1"/>
</dbReference>
<dbReference type="SUPFAM" id="SSF47384">
    <property type="entry name" value="Homodimeric domain of signal transducing histidine kinase"/>
    <property type="match status" value="1"/>
</dbReference>
<feature type="transmembrane region" description="Helical" evidence="12">
    <location>
        <begin position="86"/>
        <end position="105"/>
    </location>
</feature>
<keyword evidence="10 12" id="KW-0472">Membrane</keyword>
<dbReference type="InterPro" id="IPR005467">
    <property type="entry name" value="His_kinase_dom"/>
</dbReference>
<feature type="domain" description="HAMP" evidence="14">
    <location>
        <begin position="110"/>
        <end position="163"/>
    </location>
</feature>
<dbReference type="Gene3D" id="6.10.340.10">
    <property type="match status" value="1"/>
</dbReference>
<dbReference type="Pfam" id="PF02518">
    <property type="entry name" value="HATPase_c"/>
    <property type="match status" value="1"/>
</dbReference>
<comment type="catalytic activity">
    <reaction evidence="1">
        <text>ATP + protein L-histidine = ADP + protein N-phospho-L-histidine.</text>
        <dbReference type="EC" id="2.7.13.3"/>
    </reaction>
</comment>
<dbReference type="InterPro" id="IPR003661">
    <property type="entry name" value="HisK_dim/P_dom"/>
</dbReference>
<dbReference type="SUPFAM" id="SSF55874">
    <property type="entry name" value="ATPase domain of HSP90 chaperone/DNA topoisomerase II/histidine kinase"/>
    <property type="match status" value="1"/>
</dbReference>
<name>A0A1I6DLE8_9PSEU</name>
<dbReference type="RefSeq" id="WP_093590257.1">
    <property type="nucleotide sequence ID" value="NZ_FOYL01000002.1"/>
</dbReference>
<feature type="transmembrane region" description="Helical" evidence="12">
    <location>
        <begin position="12"/>
        <end position="34"/>
    </location>
</feature>
<dbReference type="InterPro" id="IPR003594">
    <property type="entry name" value="HATPase_dom"/>
</dbReference>
<dbReference type="EMBL" id="FOYL01000002">
    <property type="protein sequence ID" value="SFR06212.1"/>
    <property type="molecule type" value="Genomic_DNA"/>
</dbReference>
<dbReference type="PROSITE" id="PS50885">
    <property type="entry name" value="HAMP"/>
    <property type="match status" value="1"/>
</dbReference>
<evidence type="ECO:0000313" key="15">
    <source>
        <dbReference type="EMBL" id="SFR06212.1"/>
    </source>
</evidence>
<keyword evidence="8 12" id="KW-1133">Transmembrane helix</keyword>
<proteinExistence type="predicted"/>
<dbReference type="PROSITE" id="PS50109">
    <property type="entry name" value="HIS_KIN"/>
    <property type="match status" value="1"/>
</dbReference>
<protein>
    <recommendedName>
        <fullName evidence="3">histidine kinase</fullName>
        <ecNumber evidence="3">2.7.13.3</ecNumber>
    </recommendedName>
</protein>
<keyword evidence="6 12" id="KW-0812">Transmembrane</keyword>
<dbReference type="SMART" id="SM00304">
    <property type="entry name" value="HAMP"/>
    <property type="match status" value="1"/>
</dbReference>
<dbReference type="InterPro" id="IPR036890">
    <property type="entry name" value="HATPase_C_sf"/>
</dbReference>
<dbReference type="InterPro" id="IPR004358">
    <property type="entry name" value="Sig_transdc_His_kin-like_C"/>
</dbReference>
<dbReference type="SUPFAM" id="SSF158472">
    <property type="entry name" value="HAMP domain-like"/>
    <property type="match status" value="1"/>
</dbReference>
<keyword evidence="16" id="KW-1185">Reference proteome</keyword>
<evidence type="ECO:0000256" key="10">
    <source>
        <dbReference type="ARBA" id="ARBA00023136"/>
    </source>
</evidence>
<keyword evidence="7 15" id="KW-0418">Kinase</keyword>
<dbReference type="GO" id="GO:0000155">
    <property type="term" value="F:phosphorelay sensor kinase activity"/>
    <property type="evidence" value="ECO:0007669"/>
    <property type="project" value="InterPro"/>
</dbReference>
<dbReference type="GO" id="GO:0005886">
    <property type="term" value="C:plasma membrane"/>
    <property type="evidence" value="ECO:0007669"/>
    <property type="project" value="UniProtKB-SubCell"/>
</dbReference>
<evidence type="ECO:0000256" key="6">
    <source>
        <dbReference type="ARBA" id="ARBA00022692"/>
    </source>
</evidence>
<dbReference type="InterPro" id="IPR050428">
    <property type="entry name" value="TCS_sensor_his_kinase"/>
</dbReference>
<dbReference type="Pfam" id="PF00512">
    <property type="entry name" value="HisKA"/>
    <property type="match status" value="1"/>
</dbReference>
<dbReference type="Gene3D" id="3.30.565.10">
    <property type="entry name" value="Histidine kinase-like ATPase, C-terminal domain"/>
    <property type="match status" value="1"/>
</dbReference>
<dbReference type="Gene3D" id="1.10.287.130">
    <property type="match status" value="1"/>
</dbReference>
<dbReference type="PANTHER" id="PTHR45436">
    <property type="entry name" value="SENSOR HISTIDINE KINASE YKOH"/>
    <property type="match status" value="1"/>
</dbReference>
<dbReference type="InterPro" id="IPR003660">
    <property type="entry name" value="HAMP_dom"/>
</dbReference>
<dbReference type="SMART" id="SM00387">
    <property type="entry name" value="HATPase_c"/>
    <property type="match status" value="1"/>
</dbReference>
<evidence type="ECO:0000256" key="2">
    <source>
        <dbReference type="ARBA" id="ARBA00004236"/>
    </source>
</evidence>
<gene>
    <name evidence="15" type="ORF">SAMN04488564_102970</name>
</gene>
<dbReference type="CDD" id="cd00075">
    <property type="entry name" value="HATPase"/>
    <property type="match status" value="1"/>
</dbReference>
<evidence type="ECO:0000259" key="13">
    <source>
        <dbReference type="PROSITE" id="PS50109"/>
    </source>
</evidence>
<dbReference type="Proteomes" id="UP000198583">
    <property type="component" value="Unassembled WGS sequence"/>
</dbReference>
<evidence type="ECO:0000256" key="1">
    <source>
        <dbReference type="ARBA" id="ARBA00000085"/>
    </source>
</evidence>
<organism evidence="15 16">
    <name type="scientific">Lentzea waywayandensis</name>
    <dbReference type="NCBI Taxonomy" id="84724"/>
    <lineage>
        <taxon>Bacteria</taxon>
        <taxon>Bacillati</taxon>
        <taxon>Actinomycetota</taxon>
        <taxon>Actinomycetes</taxon>
        <taxon>Pseudonocardiales</taxon>
        <taxon>Pseudonocardiaceae</taxon>
        <taxon>Lentzea</taxon>
    </lineage>
</organism>
<dbReference type="OrthoDB" id="9786919at2"/>
<evidence type="ECO:0000256" key="7">
    <source>
        <dbReference type="ARBA" id="ARBA00022777"/>
    </source>
</evidence>
<evidence type="ECO:0000256" key="9">
    <source>
        <dbReference type="ARBA" id="ARBA00023012"/>
    </source>
</evidence>
<evidence type="ECO:0000256" key="11">
    <source>
        <dbReference type="SAM" id="MobiDB-lite"/>
    </source>
</evidence>
<dbReference type="AlphaFoldDB" id="A0A1I6DLE8"/>
<dbReference type="STRING" id="84724.SAMN04488564_102970"/>
<feature type="region of interest" description="Disordered" evidence="11">
    <location>
        <begin position="46"/>
        <end position="66"/>
    </location>
</feature>
<dbReference type="PANTHER" id="PTHR45436:SF5">
    <property type="entry name" value="SENSOR HISTIDINE KINASE TRCS"/>
    <property type="match status" value="1"/>
</dbReference>
<accession>A0A1I6DLE8</accession>
<keyword evidence="9" id="KW-0902">Two-component regulatory system</keyword>
<evidence type="ECO:0000313" key="16">
    <source>
        <dbReference type="Proteomes" id="UP000198583"/>
    </source>
</evidence>
<evidence type="ECO:0000256" key="4">
    <source>
        <dbReference type="ARBA" id="ARBA00022553"/>
    </source>
</evidence>
<dbReference type="SMART" id="SM00388">
    <property type="entry name" value="HisKA"/>
    <property type="match status" value="1"/>
</dbReference>
<evidence type="ECO:0000256" key="12">
    <source>
        <dbReference type="SAM" id="Phobius"/>
    </source>
</evidence>
<evidence type="ECO:0000256" key="8">
    <source>
        <dbReference type="ARBA" id="ARBA00022989"/>
    </source>
</evidence>
<evidence type="ECO:0000256" key="5">
    <source>
        <dbReference type="ARBA" id="ARBA00022679"/>
    </source>
</evidence>